<proteinExistence type="evidence at transcript level"/>
<name>B8LKZ2_PICSI</name>
<evidence type="ECO:0000256" key="1">
    <source>
        <dbReference type="SAM" id="SignalP"/>
    </source>
</evidence>
<feature type="signal peptide" evidence="1">
    <location>
        <begin position="1"/>
        <end position="16"/>
    </location>
</feature>
<dbReference type="EMBL" id="EF676416">
    <property type="protein sequence ID" value="ABR16322.1"/>
    <property type="molecule type" value="mRNA"/>
</dbReference>
<keyword evidence="1" id="KW-0732">Signal</keyword>
<reference evidence="2" key="1">
    <citation type="submission" date="2007-06" db="EMBL/GenBank/DDBJ databases">
        <title>Full length cDNA sequences from Sitka Spruce (Picea sitchensis).</title>
        <authorList>
            <person name="Ralph S.G."/>
            <person name="Chun H.E."/>
            <person name="Liao N."/>
            <person name="Ali J."/>
            <person name="Reid K."/>
            <person name="Kolosova N."/>
            <person name="Cooper N."/>
            <person name="Cullis C."/>
            <person name="Jancsik S."/>
            <person name="Moore R."/>
            <person name="Mayo M."/>
            <person name="Wagner S."/>
            <person name="Holt R.A."/>
            <person name="Jones S.J.M."/>
            <person name="Marra M.A."/>
            <person name="Ritland C.E."/>
            <person name="Ritland K."/>
            <person name="Bohlmann J."/>
        </authorList>
    </citation>
    <scope>NUCLEOTIDE SEQUENCE</scope>
    <source>
        <tissue evidence="2">Green portion of the leader tissue</tissue>
    </source>
</reference>
<feature type="chain" id="PRO_5002876923" evidence="1">
    <location>
        <begin position="17"/>
        <end position="94"/>
    </location>
</feature>
<organism evidence="2">
    <name type="scientific">Picea sitchensis</name>
    <name type="common">Sitka spruce</name>
    <name type="synonym">Pinus sitchensis</name>
    <dbReference type="NCBI Taxonomy" id="3332"/>
    <lineage>
        <taxon>Eukaryota</taxon>
        <taxon>Viridiplantae</taxon>
        <taxon>Streptophyta</taxon>
        <taxon>Embryophyta</taxon>
        <taxon>Tracheophyta</taxon>
        <taxon>Spermatophyta</taxon>
        <taxon>Pinopsida</taxon>
        <taxon>Pinidae</taxon>
        <taxon>Conifers I</taxon>
        <taxon>Pinales</taxon>
        <taxon>Pinaceae</taxon>
        <taxon>Picea</taxon>
    </lineage>
</organism>
<protein>
    <submittedName>
        <fullName evidence="2">Uncharacterized protein</fullName>
    </submittedName>
</protein>
<evidence type="ECO:0000313" key="2">
    <source>
        <dbReference type="EMBL" id="ABR16322.1"/>
    </source>
</evidence>
<accession>B8LKZ2</accession>
<dbReference type="AlphaFoldDB" id="B8LKZ2"/>
<sequence>MPFFHYLLSAYQLVCCSLPSLCPTNLYPTDTGCAHFTNVVATDVKEEHDTKVKHKETFLPLLESKEKYSTCLQKELRLFSREEQPFKTWAFMQA</sequence>